<dbReference type="PANTHER" id="PTHR43353">
    <property type="entry name" value="SUCCINATE-SEMIALDEHYDE DEHYDROGENASE, MITOCHONDRIAL"/>
    <property type="match status" value="1"/>
</dbReference>
<dbReference type="Proteomes" id="UP000831880">
    <property type="component" value="Chromosome"/>
</dbReference>
<evidence type="ECO:0000259" key="2">
    <source>
        <dbReference type="Pfam" id="PF00171"/>
    </source>
</evidence>
<dbReference type="InterPro" id="IPR016161">
    <property type="entry name" value="Ald_DH/histidinol_DH"/>
</dbReference>
<name>A0ABY4GWS1_9BACI</name>
<reference evidence="3 4" key="1">
    <citation type="submission" date="2022-04" db="EMBL/GenBank/DDBJ databases">
        <title>Halobacillus sp. isolated from saltern.</title>
        <authorList>
            <person name="Won M."/>
            <person name="Lee C.-M."/>
            <person name="Woen H.-Y."/>
            <person name="Kwon S.-W."/>
        </authorList>
    </citation>
    <scope>NUCLEOTIDE SEQUENCE [LARGE SCALE GENOMIC DNA]</scope>
    <source>
        <strain evidence="3 4">SSTM10-2</strain>
    </source>
</reference>
<keyword evidence="1" id="KW-0560">Oxidoreductase</keyword>
<accession>A0ABY4GWS1</accession>
<gene>
    <name evidence="3" type="ORF">MUO14_18360</name>
</gene>
<sequence>MLYVNGEWKQANSGKTIEVTNPATGELIDKVAAGGREETIEAIESAKAAFKTWKRVTGQERGNYLAQVSSKMRGKLDEIAETITLEMGKPFPDAKREVLGAISYVDWYAEEAKRGYGEIVPASHPDKQLMVLREPIGVTAAITPWNFPASMITRKIAPAIAAGCTVVLKPAPSTPISAIKVFECFHEAGLPKGVANLVIGQAEEIGPELTQHPDVRKLTFTGSTHVGKKLLRDSADTVKKVSMELGGHAPLIVFEDANIDAAVEGVLLTKFKNSGQTCISTNRVYVADSIAKNFSQKLAEKVSQLRVGNGIENGVDVGPLINEQALEKVESHVEDARKHNGVVLCGGKRYTGNLPNGHFYEPTVINQAHDQMKIAQEETFGPVAPIFTFKDEAEIIERANHASYGLAAYCFTKDLARGHRMMRELEYGIVGINDPLPIVAQAPFGGIKESGIGKEGGKSGMMEYLEEKFVSIHTGE</sequence>
<keyword evidence="4" id="KW-1185">Reference proteome</keyword>
<dbReference type="InterPro" id="IPR050740">
    <property type="entry name" value="Aldehyde_DH_Superfamily"/>
</dbReference>
<dbReference type="CDD" id="cd07103">
    <property type="entry name" value="ALDH_F5_SSADH_GabD"/>
    <property type="match status" value="1"/>
</dbReference>
<dbReference type="InterPro" id="IPR016162">
    <property type="entry name" value="Ald_DH_N"/>
</dbReference>
<evidence type="ECO:0000313" key="4">
    <source>
        <dbReference type="Proteomes" id="UP000831880"/>
    </source>
</evidence>
<dbReference type="InterPro" id="IPR016163">
    <property type="entry name" value="Ald_DH_C"/>
</dbReference>
<dbReference type="Gene3D" id="3.40.605.10">
    <property type="entry name" value="Aldehyde Dehydrogenase, Chain A, domain 1"/>
    <property type="match status" value="1"/>
</dbReference>
<dbReference type="PANTHER" id="PTHR43353:SF5">
    <property type="entry name" value="SUCCINATE-SEMIALDEHYDE DEHYDROGENASE, MITOCHONDRIAL"/>
    <property type="match status" value="1"/>
</dbReference>
<evidence type="ECO:0000256" key="1">
    <source>
        <dbReference type="ARBA" id="ARBA00023002"/>
    </source>
</evidence>
<dbReference type="SUPFAM" id="SSF53720">
    <property type="entry name" value="ALDH-like"/>
    <property type="match status" value="1"/>
</dbReference>
<dbReference type="Gene3D" id="3.40.309.10">
    <property type="entry name" value="Aldehyde Dehydrogenase, Chain A, domain 2"/>
    <property type="match status" value="1"/>
</dbReference>
<dbReference type="InterPro" id="IPR015590">
    <property type="entry name" value="Aldehyde_DH_dom"/>
</dbReference>
<protein>
    <submittedName>
        <fullName evidence="3">NAD-dependent succinate-semialdehyde dehydrogenase</fullName>
    </submittedName>
</protein>
<dbReference type="RefSeq" id="WP_244752016.1">
    <property type="nucleotide sequence ID" value="NZ_CP095074.1"/>
</dbReference>
<dbReference type="Pfam" id="PF00171">
    <property type="entry name" value="Aldedh"/>
    <property type="match status" value="1"/>
</dbReference>
<organism evidence="3 4">
    <name type="scientific">Halobacillus shinanisalinarum</name>
    <dbReference type="NCBI Taxonomy" id="2932258"/>
    <lineage>
        <taxon>Bacteria</taxon>
        <taxon>Bacillati</taxon>
        <taxon>Bacillota</taxon>
        <taxon>Bacilli</taxon>
        <taxon>Bacillales</taxon>
        <taxon>Bacillaceae</taxon>
        <taxon>Halobacillus</taxon>
    </lineage>
</organism>
<evidence type="ECO:0000313" key="3">
    <source>
        <dbReference type="EMBL" id="UOQ92406.1"/>
    </source>
</evidence>
<feature type="domain" description="Aldehyde dehydrogenase" evidence="2">
    <location>
        <begin position="8"/>
        <end position="470"/>
    </location>
</feature>
<proteinExistence type="predicted"/>
<dbReference type="EMBL" id="CP095074">
    <property type="protein sequence ID" value="UOQ92406.1"/>
    <property type="molecule type" value="Genomic_DNA"/>
</dbReference>